<keyword evidence="2" id="KW-1185">Reference proteome</keyword>
<reference evidence="1 2" key="1">
    <citation type="journal article" date="2019" name="Nat. Ecol. Evol.">
        <title>Megaphylogeny resolves global patterns of mushroom evolution.</title>
        <authorList>
            <person name="Varga T."/>
            <person name="Krizsan K."/>
            <person name="Foldi C."/>
            <person name="Dima B."/>
            <person name="Sanchez-Garcia M."/>
            <person name="Sanchez-Ramirez S."/>
            <person name="Szollosi G.J."/>
            <person name="Szarkandi J.G."/>
            <person name="Papp V."/>
            <person name="Albert L."/>
            <person name="Andreopoulos W."/>
            <person name="Angelini C."/>
            <person name="Antonin V."/>
            <person name="Barry K.W."/>
            <person name="Bougher N.L."/>
            <person name="Buchanan P."/>
            <person name="Buyck B."/>
            <person name="Bense V."/>
            <person name="Catcheside P."/>
            <person name="Chovatia M."/>
            <person name="Cooper J."/>
            <person name="Damon W."/>
            <person name="Desjardin D."/>
            <person name="Finy P."/>
            <person name="Geml J."/>
            <person name="Haridas S."/>
            <person name="Hughes K."/>
            <person name="Justo A."/>
            <person name="Karasinski D."/>
            <person name="Kautmanova I."/>
            <person name="Kiss B."/>
            <person name="Kocsube S."/>
            <person name="Kotiranta H."/>
            <person name="LaButti K.M."/>
            <person name="Lechner B.E."/>
            <person name="Liimatainen K."/>
            <person name="Lipzen A."/>
            <person name="Lukacs Z."/>
            <person name="Mihaltcheva S."/>
            <person name="Morgado L.N."/>
            <person name="Niskanen T."/>
            <person name="Noordeloos M.E."/>
            <person name="Ohm R.A."/>
            <person name="Ortiz-Santana B."/>
            <person name="Ovrebo C."/>
            <person name="Racz N."/>
            <person name="Riley R."/>
            <person name="Savchenko A."/>
            <person name="Shiryaev A."/>
            <person name="Soop K."/>
            <person name="Spirin V."/>
            <person name="Szebenyi C."/>
            <person name="Tomsovsky M."/>
            <person name="Tulloss R.E."/>
            <person name="Uehling J."/>
            <person name="Grigoriev I.V."/>
            <person name="Vagvolgyi C."/>
            <person name="Papp T."/>
            <person name="Martin F.M."/>
            <person name="Miettinen O."/>
            <person name="Hibbett D.S."/>
            <person name="Nagy L.G."/>
        </authorList>
    </citation>
    <scope>NUCLEOTIDE SEQUENCE [LARGE SCALE GENOMIC DNA]</scope>
    <source>
        <strain evidence="1 2">CBS 309.79</strain>
    </source>
</reference>
<name>A0A5C3R0D6_9AGAR</name>
<dbReference type="AlphaFoldDB" id="A0A5C3R0D6"/>
<proteinExistence type="predicted"/>
<protein>
    <submittedName>
        <fullName evidence="1">Uncharacterized protein</fullName>
    </submittedName>
</protein>
<accession>A0A5C3R0D6</accession>
<evidence type="ECO:0000313" key="2">
    <source>
        <dbReference type="Proteomes" id="UP000305067"/>
    </source>
</evidence>
<organism evidence="1 2">
    <name type="scientific">Pterulicium gracile</name>
    <dbReference type="NCBI Taxonomy" id="1884261"/>
    <lineage>
        <taxon>Eukaryota</taxon>
        <taxon>Fungi</taxon>
        <taxon>Dikarya</taxon>
        <taxon>Basidiomycota</taxon>
        <taxon>Agaricomycotina</taxon>
        <taxon>Agaricomycetes</taxon>
        <taxon>Agaricomycetidae</taxon>
        <taxon>Agaricales</taxon>
        <taxon>Pleurotineae</taxon>
        <taxon>Pterulaceae</taxon>
        <taxon>Pterulicium</taxon>
    </lineage>
</organism>
<dbReference type="Proteomes" id="UP000305067">
    <property type="component" value="Unassembled WGS sequence"/>
</dbReference>
<dbReference type="EMBL" id="ML178814">
    <property type="protein sequence ID" value="TFL07642.1"/>
    <property type="molecule type" value="Genomic_DNA"/>
</dbReference>
<gene>
    <name evidence="1" type="ORF">BDV98DRAFT_599919</name>
</gene>
<dbReference type="OrthoDB" id="414540at2759"/>
<evidence type="ECO:0000313" key="1">
    <source>
        <dbReference type="EMBL" id="TFL07642.1"/>
    </source>
</evidence>
<sequence length="169" mass="18841">MNAPSPSPLYSRLLELSHSHATPTSMDEILHIRSPDARHSWGHKYLVSKNSGLQDTMNNEAFKSHIMTSGIYLDTSSLRVHSIVVDEFQRRSTIHMSYFLKAKGTEEVVEHDLIWSLAFTDQLDVEGVLIKESVEFIDGAFGARMSALVRAAHGNVSDSTRGSITLLED</sequence>